<evidence type="ECO:0000313" key="3">
    <source>
        <dbReference type="Proteomes" id="UP000008782"/>
    </source>
</evidence>
<evidence type="ECO:0000313" key="2">
    <source>
        <dbReference type="EMBL" id="EFQ25094.1"/>
    </source>
</evidence>
<feature type="compositionally biased region" description="Low complexity" evidence="1">
    <location>
        <begin position="59"/>
        <end position="91"/>
    </location>
</feature>
<organism evidence="3">
    <name type="scientific">Colletotrichum graminicola (strain M1.001 / M2 / FGSC 10212)</name>
    <name type="common">Maize anthracnose fungus</name>
    <name type="synonym">Glomerella graminicola</name>
    <dbReference type="NCBI Taxonomy" id="645133"/>
    <lineage>
        <taxon>Eukaryota</taxon>
        <taxon>Fungi</taxon>
        <taxon>Dikarya</taxon>
        <taxon>Ascomycota</taxon>
        <taxon>Pezizomycotina</taxon>
        <taxon>Sordariomycetes</taxon>
        <taxon>Hypocreomycetidae</taxon>
        <taxon>Glomerellales</taxon>
        <taxon>Glomerellaceae</taxon>
        <taxon>Colletotrichum</taxon>
        <taxon>Colletotrichum graminicola species complex</taxon>
    </lineage>
</organism>
<feature type="region of interest" description="Disordered" evidence="1">
    <location>
        <begin position="1"/>
        <end position="98"/>
    </location>
</feature>
<dbReference type="RefSeq" id="XP_008089114.1">
    <property type="nucleotide sequence ID" value="XM_008090923.1"/>
</dbReference>
<feature type="compositionally biased region" description="Polar residues" evidence="1">
    <location>
        <begin position="14"/>
        <end position="28"/>
    </location>
</feature>
<keyword evidence="3" id="KW-1185">Reference proteome</keyword>
<accession>E3Q1Z3</accession>
<dbReference type="GeneID" id="24405603"/>
<sequence length="198" mass="22029">MTLAPPPPYPPPTSNSVHIHPLQQQSIPEPQYAPVPIPAAYNQAPNHTGSQQHPPTPVQQGYPPTPQLYQPQPYQPRPLAQQQTQQQQQQQPNLLPTPISPPCSVNVVEQACSSYFPATMAPQKHAVYNPQDWAGRPYGQEPYTPAATPSASYSPQTAQAYSSHPQWRFHDHDTVVTPMILSRQVIEQARNGGRDDIW</sequence>
<dbReference type="EMBL" id="GG697331">
    <property type="protein sequence ID" value="EFQ25094.1"/>
    <property type="molecule type" value="Genomic_DNA"/>
</dbReference>
<reference evidence="3" key="1">
    <citation type="journal article" date="2012" name="Nat. Genet.">
        <title>Lifestyle transitions in plant pathogenic Colletotrichum fungi deciphered by genome and transcriptome analyses.</title>
        <authorList>
            <person name="O'Connell R.J."/>
            <person name="Thon M.R."/>
            <person name="Hacquard S."/>
            <person name="Amyotte S.G."/>
            <person name="Kleemann J."/>
            <person name="Torres M.F."/>
            <person name="Damm U."/>
            <person name="Buiate E.A."/>
            <person name="Epstein L."/>
            <person name="Alkan N."/>
            <person name="Altmueller J."/>
            <person name="Alvarado-Balderrama L."/>
            <person name="Bauser C.A."/>
            <person name="Becker C."/>
            <person name="Birren B.W."/>
            <person name="Chen Z."/>
            <person name="Choi J."/>
            <person name="Crouch J.A."/>
            <person name="Duvick J.P."/>
            <person name="Farman M.A."/>
            <person name="Gan P."/>
            <person name="Heiman D."/>
            <person name="Henrissat B."/>
            <person name="Howard R.J."/>
            <person name="Kabbage M."/>
            <person name="Koch C."/>
            <person name="Kracher B."/>
            <person name="Kubo Y."/>
            <person name="Law A.D."/>
            <person name="Lebrun M.-H."/>
            <person name="Lee Y.-H."/>
            <person name="Miyara I."/>
            <person name="Moore N."/>
            <person name="Neumann U."/>
            <person name="Nordstroem K."/>
            <person name="Panaccione D.G."/>
            <person name="Panstruga R."/>
            <person name="Place M."/>
            <person name="Proctor R.H."/>
            <person name="Prusky D."/>
            <person name="Rech G."/>
            <person name="Reinhardt R."/>
            <person name="Rollins J.A."/>
            <person name="Rounsley S."/>
            <person name="Schardl C.L."/>
            <person name="Schwartz D.C."/>
            <person name="Shenoy N."/>
            <person name="Shirasu K."/>
            <person name="Sikhakolli U.R."/>
            <person name="Stueber K."/>
            <person name="Sukno S.A."/>
            <person name="Sweigard J.A."/>
            <person name="Takano Y."/>
            <person name="Takahara H."/>
            <person name="Trail F."/>
            <person name="van der Does H.C."/>
            <person name="Voll L.M."/>
            <person name="Will I."/>
            <person name="Young S."/>
            <person name="Zeng Q."/>
            <person name="Zhang J."/>
            <person name="Zhou S."/>
            <person name="Dickman M.B."/>
            <person name="Schulze-Lefert P."/>
            <person name="Ver Loren van Themaat E."/>
            <person name="Ma L.-J."/>
            <person name="Vaillancourt L.J."/>
        </authorList>
    </citation>
    <scope>NUCLEOTIDE SEQUENCE [LARGE SCALE GENOMIC DNA]</scope>
    <source>
        <strain evidence="3">M1.001 / M2 / FGSC 10212</strain>
    </source>
</reference>
<feature type="compositionally biased region" description="Polar residues" evidence="1">
    <location>
        <begin position="43"/>
        <end position="53"/>
    </location>
</feature>
<dbReference type="VEuPathDB" id="FungiDB:GLRG_00238"/>
<name>E3Q1Z3_COLGM</name>
<protein>
    <submittedName>
        <fullName evidence="2">Uncharacterized protein</fullName>
    </submittedName>
</protein>
<dbReference type="HOGENOM" id="CLU_1378021_0_0_1"/>
<dbReference type="STRING" id="645133.E3Q1Z3"/>
<evidence type="ECO:0000256" key="1">
    <source>
        <dbReference type="SAM" id="MobiDB-lite"/>
    </source>
</evidence>
<dbReference type="AlphaFoldDB" id="E3Q1Z3"/>
<feature type="compositionally biased region" description="Pro residues" evidence="1">
    <location>
        <begin position="1"/>
        <end position="13"/>
    </location>
</feature>
<gene>
    <name evidence="2" type="ORF">GLRG_00238</name>
</gene>
<dbReference type="Proteomes" id="UP000008782">
    <property type="component" value="Unassembled WGS sequence"/>
</dbReference>
<proteinExistence type="predicted"/>